<keyword evidence="12" id="KW-1185">Reference proteome</keyword>
<evidence type="ECO:0000256" key="8">
    <source>
        <dbReference type="HAMAP-Rule" id="MF_00772"/>
    </source>
</evidence>
<dbReference type="InterPro" id="IPR036631">
    <property type="entry name" value="MGMT_N_sf"/>
</dbReference>
<comment type="subcellular location">
    <subcellularLocation>
        <location evidence="8">Cytoplasm</location>
    </subcellularLocation>
</comment>
<evidence type="ECO:0000256" key="1">
    <source>
        <dbReference type="ARBA" id="ARBA00001286"/>
    </source>
</evidence>
<dbReference type="InterPro" id="IPR014048">
    <property type="entry name" value="MethylDNA_cys_MeTrfase_DNA-bd"/>
</dbReference>
<keyword evidence="4 8" id="KW-0808">Transferase</keyword>
<dbReference type="SUPFAM" id="SSF53155">
    <property type="entry name" value="Methylated DNA-protein cysteine methyltransferase domain"/>
    <property type="match status" value="1"/>
</dbReference>
<dbReference type="InterPro" id="IPR036388">
    <property type="entry name" value="WH-like_DNA-bd_sf"/>
</dbReference>
<feature type="active site" description="Nucleophile; methyl group acceptor" evidence="8">
    <location>
        <position position="128"/>
    </location>
</feature>
<dbReference type="Pfam" id="PF02870">
    <property type="entry name" value="Methyltransf_1N"/>
    <property type="match status" value="1"/>
</dbReference>
<evidence type="ECO:0000256" key="4">
    <source>
        <dbReference type="ARBA" id="ARBA00022679"/>
    </source>
</evidence>
<comment type="function">
    <text evidence="8">Involved in the cellular defense against the biological effects of O6-methylguanine (O6-MeG) and O4-methylthymine (O4-MeT) in DNA. Repairs the methylated nucleobase in DNA by stoichiometrically transferring the methyl group to a cysteine residue in the enzyme. This is a suicide reaction: the enzyme is irreversibly inactivated.</text>
</comment>
<dbReference type="Pfam" id="PF01035">
    <property type="entry name" value="DNA_binding_1"/>
    <property type="match status" value="1"/>
</dbReference>
<feature type="domain" description="Methylguanine DNA methyltransferase ribonuclease-like" evidence="10">
    <location>
        <begin position="2"/>
        <end position="66"/>
    </location>
</feature>
<protein>
    <recommendedName>
        <fullName evidence="8">Methylated-DNA--protein-cysteine methyltransferase</fullName>
        <ecNumber evidence="8">2.1.1.63</ecNumber>
    </recommendedName>
    <alternativeName>
        <fullName evidence="8">6-O-methylguanine-DNA methyltransferase</fullName>
        <shortName evidence="8">MGMT</shortName>
    </alternativeName>
    <alternativeName>
        <fullName evidence="8">O-6-methylguanine-DNA-alkyltransferase</fullName>
    </alternativeName>
</protein>
<keyword evidence="6 8" id="KW-0234">DNA repair</keyword>
<comment type="catalytic activity">
    <reaction evidence="7 8">
        <text>a 6-O-methyl-2'-deoxyguanosine in DNA + L-cysteinyl-[protein] = S-methyl-L-cysteinyl-[protein] + a 2'-deoxyguanosine in DNA</text>
        <dbReference type="Rhea" id="RHEA:24000"/>
        <dbReference type="Rhea" id="RHEA-COMP:10131"/>
        <dbReference type="Rhea" id="RHEA-COMP:10132"/>
        <dbReference type="Rhea" id="RHEA-COMP:11367"/>
        <dbReference type="Rhea" id="RHEA-COMP:11368"/>
        <dbReference type="ChEBI" id="CHEBI:29950"/>
        <dbReference type="ChEBI" id="CHEBI:82612"/>
        <dbReference type="ChEBI" id="CHEBI:85445"/>
        <dbReference type="ChEBI" id="CHEBI:85448"/>
        <dbReference type="EC" id="2.1.1.63"/>
    </reaction>
</comment>
<accession>A0ABV2JIB8</accession>
<dbReference type="Gene3D" id="3.30.160.70">
    <property type="entry name" value="Methylated DNA-protein cysteine methyltransferase domain"/>
    <property type="match status" value="1"/>
</dbReference>
<dbReference type="PROSITE" id="PS00374">
    <property type="entry name" value="MGMT"/>
    <property type="match status" value="1"/>
</dbReference>
<dbReference type="CDD" id="cd06445">
    <property type="entry name" value="ATase"/>
    <property type="match status" value="1"/>
</dbReference>
<evidence type="ECO:0000256" key="6">
    <source>
        <dbReference type="ARBA" id="ARBA00023204"/>
    </source>
</evidence>
<name>A0ABV2JIB8_9STRE</name>
<dbReference type="InterPro" id="IPR023546">
    <property type="entry name" value="MGMT"/>
</dbReference>
<keyword evidence="3 8" id="KW-0489">Methyltransferase</keyword>
<evidence type="ECO:0000256" key="2">
    <source>
        <dbReference type="ARBA" id="ARBA00022490"/>
    </source>
</evidence>
<dbReference type="PANTHER" id="PTHR10815:SF5">
    <property type="entry name" value="METHYLATED-DNA--PROTEIN-CYSTEINE METHYLTRANSFERASE"/>
    <property type="match status" value="1"/>
</dbReference>
<feature type="domain" description="Methylated-DNA-[protein]-cysteine S-methyltransferase DNA binding" evidence="9">
    <location>
        <begin position="78"/>
        <end position="156"/>
    </location>
</feature>
<dbReference type="GO" id="GO:0032259">
    <property type="term" value="P:methylation"/>
    <property type="evidence" value="ECO:0007669"/>
    <property type="project" value="UniProtKB-KW"/>
</dbReference>
<dbReference type="Proteomes" id="UP001549055">
    <property type="component" value="Unassembled WGS sequence"/>
</dbReference>
<evidence type="ECO:0000256" key="7">
    <source>
        <dbReference type="ARBA" id="ARBA00049348"/>
    </source>
</evidence>
<comment type="caution">
    <text evidence="11">The sequence shown here is derived from an EMBL/GenBank/DDBJ whole genome shotgun (WGS) entry which is preliminary data.</text>
</comment>
<evidence type="ECO:0000259" key="9">
    <source>
        <dbReference type="Pfam" id="PF01035"/>
    </source>
</evidence>
<dbReference type="HAMAP" id="MF_00772">
    <property type="entry name" value="OGT"/>
    <property type="match status" value="1"/>
</dbReference>
<dbReference type="Gene3D" id="1.10.10.10">
    <property type="entry name" value="Winged helix-like DNA-binding domain superfamily/Winged helix DNA-binding domain"/>
    <property type="match status" value="1"/>
</dbReference>
<keyword evidence="5 8" id="KW-0227">DNA damage</keyword>
<dbReference type="NCBIfam" id="TIGR00589">
    <property type="entry name" value="ogt"/>
    <property type="match status" value="1"/>
</dbReference>
<comment type="miscellaneous">
    <text evidence="8">This enzyme catalyzes only one turnover and therefore is not strictly catalytic. According to one definition, an enzyme is a biocatalyst that acts repeatedly and over many reaction cycles.</text>
</comment>
<reference evidence="11 12" key="1">
    <citation type="submission" date="2024-06" db="EMBL/GenBank/DDBJ databases">
        <title>Genomic Encyclopedia of Type Strains, Phase IV (KMG-IV): sequencing the most valuable type-strain genomes for metagenomic binning, comparative biology and taxonomic classification.</title>
        <authorList>
            <person name="Goeker M."/>
        </authorList>
    </citation>
    <scope>NUCLEOTIDE SEQUENCE [LARGE SCALE GENOMIC DNA]</scope>
    <source>
        <strain evidence="11 12">DSM 15349</strain>
    </source>
</reference>
<evidence type="ECO:0000313" key="12">
    <source>
        <dbReference type="Proteomes" id="UP001549055"/>
    </source>
</evidence>
<dbReference type="EMBL" id="JBEPMK010000001">
    <property type="protein sequence ID" value="MET3643642.1"/>
    <property type="molecule type" value="Genomic_DNA"/>
</dbReference>
<keyword evidence="2 8" id="KW-0963">Cytoplasm</keyword>
<dbReference type="PANTHER" id="PTHR10815">
    <property type="entry name" value="METHYLATED-DNA--PROTEIN-CYSTEINE METHYLTRANSFERASE"/>
    <property type="match status" value="1"/>
</dbReference>
<proteinExistence type="inferred from homology"/>
<evidence type="ECO:0000259" key="10">
    <source>
        <dbReference type="Pfam" id="PF02870"/>
    </source>
</evidence>
<gene>
    <name evidence="11" type="ORF">ABID27_000259</name>
</gene>
<dbReference type="InterPro" id="IPR001497">
    <property type="entry name" value="MethylDNA_cys_MeTrfase_AS"/>
</dbReference>
<organism evidence="11 12">
    <name type="scientific">Streptococcus gallinaceus</name>
    <dbReference type="NCBI Taxonomy" id="165758"/>
    <lineage>
        <taxon>Bacteria</taxon>
        <taxon>Bacillati</taxon>
        <taxon>Bacillota</taxon>
        <taxon>Bacilli</taxon>
        <taxon>Lactobacillales</taxon>
        <taxon>Streptococcaceae</taxon>
        <taxon>Streptococcus</taxon>
    </lineage>
</organism>
<evidence type="ECO:0000256" key="5">
    <source>
        <dbReference type="ARBA" id="ARBA00022763"/>
    </source>
</evidence>
<dbReference type="SUPFAM" id="SSF46767">
    <property type="entry name" value="Methylated DNA-protein cysteine methyltransferase, C-terminal domain"/>
    <property type="match status" value="1"/>
</dbReference>
<dbReference type="InterPro" id="IPR036217">
    <property type="entry name" value="MethylDNA_cys_MeTrfase_DNAb"/>
</dbReference>
<comment type="similarity">
    <text evidence="8">Belongs to the MGMT family.</text>
</comment>
<dbReference type="EC" id="2.1.1.63" evidence="8"/>
<sequence length="158" mass="17469">MLYQDFYSSPLGEIRLLADEEGLCGLYFVGQKYELRGFDKEEIACQSTSLLEAGKNWLDAYFSGQNLPAVSLSIYGTDFQKRVWEELRLIPAGESLTYGQLADRLSCKSAQAIGGAVGKNPLSLIIPCHRILGADGSLTGYAGGLERKSWLLEHERRS</sequence>
<evidence type="ECO:0000256" key="3">
    <source>
        <dbReference type="ARBA" id="ARBA00022603"/>
    </source>
</evidence>
<dbReference type="GO" id="GO:0003908">
    <property type="term" value="F:methylated-DNA-[protein]-cysteine S-methyltransferase activity"/>
    <property type="evidence" value="ECO:0007669"/>
    <property type="project" value="UniProtKB-EC"/>
</dbReference>
<dbReference type="InterPro" id="IPR008332">
    <property type="entry name" value="MethylG_MeTrfase_N"/>
</dbReference>
<comment type="catalytic activity">
    <reaction evidence="1 8">
        <text>a 4-O-methyl-thymidine in DNA + L-cysteinyl-[protein] = a thymidine in DNA + S-methyl-L-cysteinyl-[protein]</text>
        <dbReference type="Rhea" id="RHEA:53428"/>
        <dbReference type="Rhea" id="RHEA-COMP:10131"/>
        <dbReference type="Rhea" id="RHEA-COMP:10132"/>
        <dbReference type="Rhea" id="RHEA-COMP:13555"/>
        <dbReference type="Rhea" id="RHEA-COMP:13556"/>
        <dbReference type="ChEBI" id="CHEBI:29950"/>
        <dbReference type="ChEBI" id="CHEBI:82612"/>
        <dbReference type="ChEBI" id="CHEBI:137386"/>
        <dbReference type="ChEBI" id="CHEBI:137387"/>
        <dbReference type="EC" id="2.1.1.63"/>
    </reaction>
</comment>
<evidence type="ECO:0000313" key="11">
    <source>
        <dbReference type="EMBL" id="MET3643642.1"/>
    </source>
</evidence>
<dbReference type="RefSeq" id="WP_354279686.1">
    <property type="nucleotide sequence ID" value="NZ_JBEPMK010000001.1"/>
</dbReference>